<gene>
    <name evidence="23" type="ORF">AUC60_19710</name>
</gene>
<keyword evidence="15 23" id="KW-0675">Receptor</keyword>
<evidence type="ECO:0000256" key="12">
    <source>
        <dbReference type="ARBA" id="ARBA00023077"/>
    </source>
</evidence>
<dbReference type="InterPro" id="IPR000531">
    <property type="entry name" value="Beta-barrel_TonB"/>
</dbReference>
<dbReference type="Gene3D" id="2.40.170.20">
    <property type="entry name" value="TonB-dependent receptor, beta-barrel domain"/>
    <property type="match status" value="1"/>
</dbReference>
<dbReference type="Gene3D" id="3.55.50.30">
    <property type="match status" value="1"/>
</dbReference>
<evidence type="ECO:0000256" key="5">
    <source>
        <dbReference type="ARBA" id="ARBA00022496"/>
    </source>
</evidence>
<dbReference type="InterPro" id="IPR010105">
    <property type="entry name" value="TonB_sidphr_rcpt"/>
</dbReference>
<name>A0A1Y3NX38_9PSED</name>
<feature type="short sequence motif" description="TonB C-terminal box" evidence="20">
    <location>
        <begin position="821"/>
        <end position="838"/>
    </location>
</feature>
<dbReference type="InterPro" id="IPR036942">
    <property type="entry name" value="Beta-barrel_TonB_sf"/>
</dbReference>
<dbReference type="GO" id="GO:0015675">
    <property type="term" value="P:nickel cation transport"/>
    <property type="evidence" value="ECO:0007669"/>
    <property type="project" value="UniProtKB-KW"/>
</dbReference>
<dbReference type="Pfam" id="PF07660">
    <property type="entry name" value="STN"/>
    <property type="match status" value="1"/>
</dbReference>
<keyword evidence="4 19" id="KW-1134">Transmembrane beta strand</keyword>
<dbReference type="CDD" id="cd01347">
    <property type="entry name" value="ligand_gated_channel"/>
    <property type="match status" value="1"/>
</dbReference>
<dbReference type="PANTHER" id="PTHR32552">
    <property type="entry name" value="FERRICHROME IRON RECEPTOR-RELATED"/>
    <property type="match status" value="1"/>
</dbReference>
<keyword evidence="14 19" id="KW-0472">Membrane</keyword>
<evidence type="ECO:0000256" key="10">
    <source>
        <dbReference type="ARBA" id="ARBA00023004"/>
    </source>
</evidence>
<dbReference type="GO" id="GO:0015891">
    <property type="term" value="P:siderophore transport"/>
    <property type="evidence" value="ECO:0007669"/>
    <property type="project" value="InterPro"/>
</dbReference>
<dbReference type="Proteomes" id="UP000195440">
    <property type="component" value="Unassembled WGS sequence"/>
</dbReference>
<evidence type="ECO:0000256" key="3">
    <source>
        <dbReference type="ARBA" id="ARBA00022448"/>
    </source>
</evidence>
<evidence type="ECO:0000256" key="13">
    <source>
        <dbReference type="ARBA" id="ARBA00023112"/>
    </source>
</evidence>
<dbReference type="InterPro" id="IPR010917">
    <property type="entry name" value="TonB_rcpt_CS"/>
</dbReference>
<dbReference type="NCBIfam" id="TIGR01783">
    <property type="entry name" value="TonB-siderophor"/>
    <property type="match status" value="1"/>
</dbReference>
<dbReference type="Gene3D" id="2.170.130.10">
    <property type="entry name" value="TonB-dependent receptor, plug domain"/>
    <property type="match status" value="1"/>
</dbReference>
<dbReference type="AlphaFoldDB" id="A0A1Y3NX38"/>
<evidence type="ECO:0000313" key="23">
    <source>
        <dbReference type="EMBL" id="OUM72150.1"/>
    </source>
</evidence>
<keyword evidence="9" id="KW-0862">Zinc</keyword>
<dbReference type="FunFam" id="2.40.170.20:FF:000005">
    <property type="entry name" value="TonB-dependent siderophore receptor"/>
    <property type="match status" value="1"/>
</dbReference>
<dbReference type="GO" id="GO:0038023">
    <property type="term" value="F:signaling receptor activity"/>
    <property type="evidence" value="ECO:0007669"/>
    <property type="project" value="InterPro"/>
</dbReference>
<comment type="caution">
    <text evidence="23">The sequence shown here is derived from an EMBL/GenBank/DDBJ whole genome shotgun (WGS) entry which is preliminary data.</text>
</comment>
<sequence>MTRPLDKSQSSLQNVAVDARATHLATAVRATLICVALGAAALPLAVHAQDGAVVIGAVRSYSIGAGPLGEALNQFARQAGITLAATPAQTAGKQSPGLQGSYAPDQALSILLGSNSLQAVTEDGSSYVLRETAGEVLALPSTDIRGFALGNALGSMEGYNATHSQIATKTSTSVLETSQSVSVVTRQQMDDQGSQTVSQAMRYTPGVLTNPYGATHRYDYVALRGFNDGSVDNIYLDGLKSMGDSGTYSTMQVDPYFLERVDILKGPSSVLYGRSSPGGLVALTSKKPLFEPYHQVQATVGTQGQRGMGFDFSGPVDEDKRIAYRLTGLVDKSDTQFDHVEEKRYALAPTVSIDFSEDTSLTLQAYLQHDPEGGYHGGVPASGTLRKRNGQRISEHFFDGEPGVDGFSRDQQSFGYQFEHRFNDVFTARQNFRYLDSKVKNDQIYAYDWTTPTSNELTRYYSGGDERLHAFIVDNMLQAEFFTGSAKHTALLGVDYQRRKTVVDWTSGSVASLNGFDPVYGNSAISYFSPTSYVRRLEQTGVYAQDLIELDKWRFSLGLRQDWVETSDENRLAEAGRPEGTEISDRRTKLTGRAGVLYLFDNGIAPYVSYSESFNPNSYADSDGNPLAPTDGTQWEAGIKYQPPGTDNLFTASVFRIDQENLASKLPQENFYRPIGAVRSQGLELEAHVQLTDNFKVLGGYTLTDIEYSKSMISTLSTPTNVIENKGNSPTQAPKHMASVWGDYAFNSGALDGLRLGAGVRYVGYSWADAENTLKVPSYTLFDASVGYDLSKVGLKGVDVRVNANNLTNESYVASCASLSYCYLGEERNVSATVSYTF</sequence>
<organism evidence="23 24">
    <name type="scientific">Pseudomonas caspiana</name>
    <dbReference type="NCBI Taxonomy" id="1451454"/>
    <lineage>
        <taxon>Bacteria</taxon>
        <taxon>Pseudomonadati</taxon>
        <taxon>Pseudomonadota</taxon>
        <taxon>Gammaproteobacteria</taxon>
        <taxon>Pseudomonadales</taxon>
        <taxon>Pseudomonadaceae</taxon>
        <taxon>Pseudomonas</taxon>
    </lineage>
</organism>
<dbReference type="Pfam" id="PF00593">
    <property type="entry name" value="TonB_dep_Rec_b-barrel"/>
    <property type="match status" value="1"/>
</dbReference>
<evidence type="ECO:0000256" key="8">
    <source>
        <dbReference type="ARBA" id="ARBA00022729"/>
    </source>
</evidence>
<keyword evidence="16 19" id="KW-0998">Cell outer membrane</keyword>
<dbReference type="GO" id="GO:0006829">
    <property type="term" value="P:zinc ion transport"/>
    <property type="evidence" value="ECO:0007669"/>
    <property type="project" value="UniProtKB-KW"/>
</dbReference>
<evidence type="ECO:0000256" key="20">
    <source>
        <dbReference type="PROSITE-ProRule" id="PRU10144"/>
    </source>
</evidence>
<evidence type="ECO:0000256" key="16">
    <source>
        <dbReference type="ARBA" id="ARBA00023237"/>
    </source>
</evidence>
<dbReference type="PROSITE" id="PS01156">
    <property type="entry name" value="TONB_DEPENDENT_REC_2"/>
    <property type="match status" value="1"/>
</dbReference>
<protein>
    <recommendedName>
        <fullName evidence="18">Metal-pseudopaline receptor CntO</fullName>
    </recommendedName>
</protein>
<comment type="similarity">
    <text evidence="2 19 21">Belongs to the TonB-dependent receptor family.</text>
</comment>
<evidence type="ECO:0000256" key="2">
    <source>
        <dbReference type="ARBA" id="ARBA00009810"/>
    </source>
</evidence>
<evidence type="ECO:0000256" key="9">
    <source>
        <dbReference type="ARBA" id="ARBA00022906"/>
    </source>
</evidence>
<evidence type="ECO:0000256" key="1">
    <source>
        <dbReference type="ARBA" id="ARBA00004571"/>
    </source>
</evidence>
<proteinExistence type="inferred from homology"/>
<accession>A0A1Y3NX38</accession>
<dbReference type="GO" id="GO:0009279">
    <property type="term" value="C:cell outer membrane"/>
    <property type="evidence" value="ECO:0007669"/>
    <property type="project" value="UniProtKB-SubCell"/>
</dbReference>
<evidence type="ECO:0000313" key="24">
    <source>
        <dbReference type="Proteomes" id="UP000195440"/>
    </source>
</evidence>
<evidence type="ECO:0000259" key="22">
    <source>
        <dbReference type="SMART" id="SM00965"/>
    </source>
</evidence>
<evidence type="ECO:0000256" key="7">
    <source>
        <dbReference type="ARBA" id="ARBA00022692"/>
    </source>
</evidence>
<dbReference type="SUPFAM" id="SSF56935">
    <property type="entry name" value="Porins"/>
    <property type="match status" value="1"/>
</dbReference>
<dbReference type="InterPro" id="IPR011662">
    <property type="entry name" value="Secretin/TonB_short_N"/>
</dbReference>
<reference evidence="23 24" key="1">
    <citation type="journal article" date="2017" name="Syst. Appl. Microbiol.">
        <title>Pseudomonas caspiana sp. nov., a citrus pathogen in the Pseudomonas syringae phylogenetic group.</title>
        <authorList>
            <person name="Busquets A."/>
            <person name="Gomila M."/>
            <person name="Beiki F."/>
            <person name="Mulet M."/>
            <person name="Rahimian H."/>
            <person name="Garcia-Valdes E."/>
            <person name="Lalucat J."/>
        </authorList>
    </citation>
    <scope>NUCLEOTIDE SEQUENCE [LARGE SCALE GENOMIC DNA]</scope>
    <source>
        <strain evidence="23 24">FBF102</strain>
    </source>
</reference>
<evidence type="ECO:0000256" key="4">
    <source>
        <dbReference type="ARBA" id="ARBA00022452"/>
    </source>
</evidence>
<dbReference type="GO" id="GO:0015344">
    <property type="term" value="F:siderophore uptake transmembrane transporter activity"/>
    <property type="evidence" value="ECO:0007669"/>
    <property type="project" value="TreeGrafter"/>
</dbReference>
<evidence type="ECO:0000256" key="11">
    <source>
        <dbReference type="ARBA" id="ARBA00023065"/>
    </source>
</evidence>
<evidence type="ECO:0000256" key="21">
    <source>
        <dbReference type="RuleBase" id="RU003357"/>
    </source>
</evidence>
<dbReference type="OrthoDB" id="127311at2"/>
<dbReference type="InterPro" id="IPR037066">
    <property type="entry name" value="Plug_dom_sf"/>
</dbReference>
<keyword evidence="7 19" id="KW-0812">Transmembrane</keyword>
<evidence type="ECO:0000256" key="6">
    <source>
        <dbReference type="ARBA" id="ARBA00022596"/>
    </source>
</evidence>
<dbReference type="EMBL" id="LOHF01000019">
    <property type="protein sequence ID" value="OUM72150.1"/>
    <property type="molecule type" value="Genomic_DNA"/>
</dbReference>
<dbReference type="InterPro" id="IPR012910">
    <property type="entry name" value="Plug_dom"/>
</dbReference>
<keyword evidence="9" id="KW-0864">Zinc transport</keyword>
<dbReference type="PANTHER" id="PTHR32552:SF68">
    <property type="entry name" value="FERRICHROME OUTER MEMBRANE TRANSPORTER_PHAGE RECEPTOR"/>
    <property type="match status" value="1"/>
</dbReference>
<keyword evidence="13" id="KW-0921">Nickel transport</keyword>
<evidence type="ECO:0000256" key="15">
    <source>
        <dbReference type="ARBA" id="ARBA00023170"/>
    </source>
</evidence>
<dbReference type="InterPro" id="IPR039426">
    <property type="entry name" value="TonB-dep_rcpt-like"/>
</dbReference>
<keyword evidence="11" id="KW-0406">Ion transport</keyword>
<keyword evidence="3 19" id="KW-0813">Transport</keyword>
<keyword evidence="5" id="KW-0410">Iron transport</keyword>
<dbReference type="RefSeq" id="WP_087271578.1">
    <property type="nucleotide sequence ID" value="NZ_JBJGBV010000022.1"/>
</dbReference>
<dbReference type="Pfam" id="PF07715">
    <property type="entry name" value="Plug"/>
    <property type="match status" value="1"/>
</dbReference>
<evidence type="ECO:0000256" key="19">
    <source>
        <dbReference type="PROSITE-ProRule" id="PRU01360"/>
    </source>
</evidence>
<evidence type="ECO:0000256" key="18">
    <source>
        <dbReference type="ARBA" id="ARBA00072467"/>
    </source>
</evidence>
<keyword evidence="10" id="KW-0408">Iron</keyword>
<keyword evidence="8" id="KW-0732">Signal</keyword>
<comment type="subcellular location">
    <subcellularLocation>
        <location evidence="1 19">Cell outer membrane</location>
        <topology evidence="1 19">Multi-pass membrane protein</topology>
    </subcellularLocation>
</comment>
<evidence type="ECO:0000256" key="14">
    <source>
        <dbReference type="ARBA" id="ARBA00023136"/>
    </source>
</evidence>
<dbReference type="SMART" id="SM00965">
    <property type="entry name" value="STN"/>
    <property type="match status" value="1"/>
</dbReference>
<dbReference type="PROSITE" id="PS52016">
    <property type="entry name" value="TONB_DEPENDENT_REC_3"/>
    <property type="match status" value="1"/>
</dbReference>
<keyword evidence="12 21" id="KW-0798">TonB box</keyword>
<feature type="domain" description="Secretin/TonB short N-terminal" evidence="22">
    <location>
        <begin position="81"/>
        <end position="132"/>
    </location>
</feature>
<comment type="function">
    <text evidence="17">Transports the metallophore pseudopaline, which is involved in the acquisition of nickel and zinc, and thus enables bacterial growth inside the host, where metal access is limited. Is probably involved in the import of pseudopaline-metal complexes.</text>
</comment>
<keyword evidence="6" id="KW-0533">Nickel</keyword>
<keyword evidence="24" id="KW-1185">Reference proteome</keyword>
<dbReference type="FunFam" id="2.170.130.10:FF:000001">
    <property type="entry name" value="Catecholate siderophore TonB-dependent receptor"/>
    <property type="match status" value="1"/>
</dbReference>
<evidence type="ECO:0000256" key="17">
    <source>
        <dbReference type="ARBA" id="ARBA00056786"/>
    </source>
</evidence>